<protein>
    <recommendedName>
        <fullName evidence="3">N-acetylglucosamine kinase</fullName>
    </recommendedName>
</protein>
<dbReference type="SUPFAM" id="SSF53067">
    <property type="entry name" value="Actin-like ATPase domain"/>
    <property type="match status" value="2"/>
</dbReference>
<dbReference type="InterPro" id="IPR043129">
    <property type="entry name" value="ATPase_NBD"/>
</dbReference>
<evidence type="ECO:0000313" key="1">
    <source>
        <dbReference type="EMBL" id="WWC83567.1"/>
    </source>
</evidence>
<dbReference type="Proteomes" id="UP001321305">
    <property type="component" value="Chromosome"/>
</dbReference>
<dbReference type="PANTHER" id="PTHR43190">
    <property type="entry name" value="N-ACETYL-D-GLUCOSAMINE KINASE"/>
    <property type="match status" value="1"/>
</dbReference>
<organism evidence="1 2">
    <name type="scientific">Mycovorax composti</name>
    <dbReference type="NCBI Taxonomy" id="2962693"/>
    <lineage>
        <taxon>Bacteria</taxon>
        <taxon>Pseudomonadati</taxon>
        <taxon>Bacteroidota</taxon>
        <taxon>Chitinophagia</taxon>
        <taxon>Chitinophagales</taxon>
        <taxon>Chitinophagaceae</taxon>
        <taxon>Mycovorax</taxon>
    </lineage>
</organism>
<dbReference type="Gene3D" id="1.10.720.160">
    <property type="match status" value="1"/>
</dbReference>
<evidence type="ECO:0000313" key="2">
    <source>
        <dbReference type="Proteomes" id="UP001321305"/>
    </source>
</evidence>
<reference evidence="2" key="1">
    <citation type="submission" date="2024-01" db="EMBL/GenBank/DDBJ databases">
        <title>Mycovorax composti gen. nov. sp. nov., a member of the family Chitinophagaceae isolated from button mushroom compost.</title>
        <authorList>
            <person name="Thai M."/>
            <person name="Bell T.L."/>
            <person name="Kertesz M.A."/>
        </authorList>
    </citation>
    <scope>NUCLEOTIDE SEQUENCE [LARGE SCALE GENOMIC DNA]</scope>
    <source>
        <strain evidence="2">C216</strain>
    </source>
</reference>
<sequence length="297" mass="33555">MILILAELFKLLVKMSKSILIADAGSTKTEWCLLTDRKTKSVYTLGISPYFLNQEQITELLNKDLAPKLKKYQISEVYFYGTGCLNPANNKIVKNAIRSVFPEASKISVTNDVEGAAIGLCGRSKGIACILGTGSSSCYFDGRRIKKNSPGLGYALGDEGSGAYLGKKVLQYYLYNTFDDELRARFDATYATNATEILENVYKKPLPNRYLASFTRFLAENRGHYMIENIIEDGLNDFFFTHLCKYNEAWKYPINFVGGVAYGFRDVIKELCNAYNFELGRILQKPMKGLIEFHREN</sequence>
<accession>A0ABZ2EJV4</accession>
<dbReference type="EMBL" id="CP144143">
    <property type="protein sequence ID" value="WWC83567.1"/>
    <property type="molecule type" value="Genomic_DNA"/>
</dbReference>
<dbReference type="PANTHER" id="PTHR43190:SF3">
    <property type="entry name" value="N-ACETYL-D-GLUCOSAMINE KINASE"/>
    <property type="match status" value="1"/>
</dbReference>
<gene>
    <name evidence="1" type="ORF">PIECOFPK_01289</name>
</gene>
<dbReference type="CDD" id="cd24079">
    <property type="entry name" value="ASKHA_NBD_PG1100-like"/>
    <property type="match status" value="1"/>
</dbReference>
<proteinExistence type="predicted"/>
<name>A0ABZ2EJV4_9BACT</name>
<dbReference type="Gene3D" id="3.30.420.40">
    <property type="match status" value="2"/>
</dbReference>
<dbReference type="InterPro" id="IPR052519">
    <property type="entry name" value="Euk-type_GlcNAc_Kinase"/>
</dbReference>
<keyword evidence="2" id="KW-1185">Reference proteome</keyword>
<evidence type="ECO:0008006" key="3">
    <source>
        <dbReference type="Google" id="ProtNLM"/>
    </source>
</evidence>